<sequence>MERFIRRPCTSWPFAANSTGRPRGTLNLGSRVGRVQVHEAIGEARHIFVDKLSGTIINHLNDNIDKLHDSASFVDLSLFMIGKSPGKTKPVVMFVSEDKEARIEAFRIIKDSGILKEYPAFSLGEMELKAEFENLIPLGSQLQSSHRVGGNPPSSIAVIDATGRNRKEKDGSEVFFKPNESIEVLVSKTGPLDRRHLSVKTGTAPTTTTHVASVGGVVTHNGICMLHSINHFLEEVDRTRAVATLSQPAATKDSDECEMTGLSDFEEEEEDNELIEVTSRGSASPDLGDLETTSSESGSDDTSTSTFSTKGLRNHEMDVPALQSRLQALESEHQEPTSMSDKPSVGIGEIVSTSVSLDSSFIQVDLGLAMATGIDVSELLSAAIPLENYLEYIENAPKDAAIRISASSGTISGILSGTPSFIRLPHSKTFQEVYVAKMSSPLVPGDCGSWVRNAPTGKLFGHVIAGSPTTGLVLLMPAAKVFAQALACFSVEDNNEITVHDLTPCKPTKQNRHDIRDITNLLEMDIRDLRDYITKRNALRTSQGRHGLREILDLRNKNSGRK</sequence>
<protein>
    <submittedName>
        <fullName evidence="2">Uncharacterized protein</fullName>
    </submittedName>
</protein>
<accession>A0AA39XNU9</accession>
<comment type="caution">
    <text evidence="2">The sequence shown here is derived from an EMBL/GenBank/DDBJ whole genome shotgun (WGS) entry which is preliminary data.</text>
</comment>
<organism evidence="2 3">
    <name type="scientific">Bombardia bombarda</name>
    <dbReference type="NCBI Taxonomy" id="252184"/>
    <lineage>
        <taxon>Eukaryota</taxon>
        <taxon>Fungi</taxon>
        <taxon>Dikarya</taxon>
        <taxon>Ascomycota</taxon>
        <taxon>Pezizomycotina</taxon>
        <taxon>Sordariomycetes</taxon>
        <taxon>Sordariomycetidae</taxon>
        <taxon>Sordariales</taxon>
        <taxon>Lasiosphaeriaceae</taxon>
        <taxon>Bombardia</taxon>
    </lineage>
</organism>
<feature type="compositionally biased region" description="Low complexity" evidence="1">
    <location>
        <begin position="291"/>
        <end position="309"/>
    </location>
</feature>
<evidence type="ECO:0000313" key="3">
    <source>
        <dbReference type="Proteomes" id="UP001174934"/>
    </source>
</evidence>
<evidence type="ECO:0000313" key="2">
    <source>
        <dbReference type="EMBL" id="KAK0636702.1"/>
    </source>
</evidence>
<keyword evidence="3" id="KW-1185">Reference proteome</keyword>
<feature type="compositionally biased region" description="Acidic residues" evidence="1">
    <location>
        <begin position="264"/>
        <end position="274"/>
    </location>
</feature>
<dbReference type="AlphaFoldDB" id="A0AA39XNU9"/>
<dbReference type="EMBL" id="JAULSR010000001">
    <property type="protein sequence ID" value="KAK0636702.1"/>
    <property type="molecule type" value="Genomic_DNA"/>
</dbReference>
<feature type="region of interest" description="Disordered" evidence="1">
    <location>
        <begin position="246"/>
        <end position="314"/>
    </location>
</feature>
<dbReference type="Proteomes" id="UP001174934">
    <property type="component" value="Unassembled WGS sequence"/>
</dbReference>
<proteinExistence type="predicted"/>
<name>A0AA39XNU9_9PEZI</name>
<reference evidence="2" key="1">
    <citation type="submission" date="2023-06" db="EMBL/GenBank/DDBJ databases">
        <title>Genome-scale phylogeny and comparative genomics of the fungal order Sordariales.</title>
        <authorList>
            <consortium name="Lawrence Berkeley National Laboratory"/>
            <person name="Hensen N."/>
            <person name="Bonometti L."/>
            <person name="Westerberg I."/>
            <person name="Brannstrom I.O."/>
            <person name="Guillou S."/>
            <person name="Cros-Aarteil S."/>
            <person name="Calhoun S."/>
            <person name="Haridas S."/>
            <person name="Kuo A."/>
            <person name="Mondo S."/>
            <person name="Pangilinan J."/>
            <person name="Riley R."/>
            <person name="LaButti K."/>
            <person name="Andreopoulos B."/>
            <person name="Lipzen A."/>
            <person name="Chen C."/>
            <person name="Yanf M."/>
            <person name="Daum C."/>
            <person name="Ng V."/>
            <person name="Clum A."/>
            <person name="Steindorff A."/>
            <person name="Ohm R."/>
            <person name="Martin F."/>
            <person name="Silar P."/>
            <person name="Natvig D."/>
            <person name="Lalanne C."/>
            <person name="Gautier V."/>
            <person name="Ament-velasquez S.L."/>
            <person name="Kruys A."/>
            <person name="Hutchinson M.I."/>
            <person name="Powell A.J."/>
            <person name="Barry K."/>
            <person name="Miller A.N."/>
            <person name="Grigoriev I.V."/>
            <person name="Debuchy R."/>
            <person name="Gladieux P."/>
            <person name="Thoren M.H."/>
            <person name="Johannesson H."/>
        </authorList>
    </citation>
    <scope>NUCLEOTIDE SEQUENCE</scope>
    <source>
        <strain evidence="2">SMH3391-2</strain>
    </source>
</reference>
<evidence type="ECO:0000256" key="1">
    <source>
        <dbReference type="SAM" id="MobiDB-lite"/>
    </source>
</evidence>
<gene>
    <name evidence="2" type="ORF">B0T17DRAFT_87654</name>
</gene>